<dbReference type="OrthoDB" id="414730at2759"/>
<comment type="caution">
    <text evidence="2">The sequence shown here is derived from an EMBL/GenBank/DDBJ whole genome shotgun (WGS) entry which is preliminary data.</text>
</comment>
<dbReference type="PANTHER" id="PTHR33332">
    <property type="entry name" value="REVERSE TRANSCRIPTASE DOMAIN-CONTAINING PROTEIN"/>
    <property type="match status" value="1"/>
</dbReference>
<accession>A0A8X6QRR0</accession>
<reference evidence="2" key="1">
    <citation type="submission" date="2020-08" db="EMBL/GenBank/DDBJ databases">
        <title>Multicomponent nature underlies the extraordinary mechanical properties of spider dragline silk.</title>
        <authorList>
            <person name="Kono N."/>
            <person name="Nakamura H."/>
            <person name="Mori M."/>
            <person name="Yoshida Y."/>
            <person name="Ohtoshi R."/>
            <person name="Malay A.D."/>
            <person name="Moran D.A.P."/>
            <person name="Tomita M."/>
            <person name="Numata K."/>
            <person name="Arakawa K."/>
        </authorList>
    </citation>
    <scope>NUCLEOTIDE SEQUENCE</scope>
</reference>
<organism evidence="2 3">
    <name type="scientific">Nephila pilipes</name>
    <name type="common">Giant wood spider</name>
    <name type="synonym">Nephila maculata</name>
    <dbReference type="NCBI Taxonomy" id="299642"/>
    <lineage>
        <taxon>Eukaryota</taxon>
        <taxon>Metazoa</taxon>
        <taxon>Ecdysozoa</taxon>
        <taxon>Arthropoda</taxon>
        <taxon>Chelicerata</taxon>
        <taxon>Arachnida</taxon>
        <taxon>Araneae</taxon>
        <taxon>Araneomorphae</taxon>
        <taxon>Entelegynae</taxon>
        <taxon>Araneoidea</taxon>
        <taxon>Nephilidae</taxon>
        <taxon>Nephila</taxon>
    </lineage>
</organism>
<dbReference type="Proteomes" id="UP000887013">
    <property type="component" value="Unassembled WGS sequence"/>
</dbReference>
<sequence>MERVIHSRLMDWLIKNNKLHFYQTAYRAHHSTVDQLFYLCQTTIDSLKMKSHRKSMAVFLDLSVAFDCVWRQKLVHTCYNIGIKDNALVWINDFLRDRKFSVRKLCGTSWGSRFHTLKSTYNTLIRSVLEYASPIWTPASTSAKQKLDFVKHRASKIIIGVVSSTNNVTAEHECGLPTLESRRKLATVKFTNEIRYNTDHISTNVFNQWKDSERLKRSSTLQFDNEIRKNIQMAHSSLDYLPEPIILKKPPGNTRGCLNQLQPSSKKENSKVLKQKGLDTINLLSKNNMTVSTLMAPRINPSIKEVPEFFLSIQMEVYTNIESILV</sequence>
<dbReference type="EMBL" id="BMAW01083363">
    <property type="protein sequence ID" value="GFU33472.1"/>
    <property type="molecule type" value="Genomic_DNA"/>
</dbReference>
<keyword evidence="3" id="KW-1185">Reference proteome</keyword>
<protein>
    <submittedName>
        <fullName evidence="2">RNase H domain-containing protein</fullName>
    </submittedName>
</protein>
<dbReference type="AlphaFoldDB" id="A0A8X6QRR0"/>
<name>A0A8X6QRR0_NEPPI</name>
<feature type="domain" description="Reverse transcriptase" evidence="1">
    <location>
        <begin position="3"/>
        <end position="101"/>
    </location>
</feature>
<dbReference type="Pfam" id="PF00078">
    <property type="entry name" value="RVT_1"/>
    <property type="match status" value="1"/>
</dbReference>
<evidence type="ECO:0000313" key="2">
    <source>
        <dbReference type="EMBL" id="GFU33472.1"/>
    </source>
</evidence>
<evidence type="ECO:0000259" key="1">
    <source>
        <dbReference type="Pfam" id="PF00078"/>
    </source>
</evidence>
<evidence type="ECO:0000313" key="3">
    <source>
        <dbReference type="Proteomes" id="UP000887013"/>
    </source>
</evidence>
<gene>
    <name evidence="2" type="ORF">NPIL_225591</name>
</gene>
<dbReference type="InterPro" id="IPR000477">
    <property type="entry name" value="RT_dom"/>
</dbReference>
<proteinExistence type="predicted"/>